<feature type="region of interest" description="Disordered" evidence="2">
    <location>
        <begin position="306"/>
        <end position="363"/>
    </location>
</feature>
<dbReference type="PANTHER" id="PTHR31010:SF2">
    <property type="entry name" value="RAN-SPECIFIC GTPASE-ACTIVATING PROTEIN 30"/>
    <property type="match status" value="1"/>
</dbReference>
<evidence type="ECO:0000256" key="1">
    <source>
        <dbReference type="SAM" id="Coils"/>
    </source>
</evidence>
<feature type="region of interest" description="Disordered" evidence="2">
    <location>
        <begin position="222"/>
        <end position="241"/>
    </location>
</feature>
<dbReference type="Pfam" id="PF05508">
    <property type="entry name" value="Ran-binding"/>
    <property type="match status" value="1"/>
</dbReference>
<evidence type="ECO:0000313" key="3">
    <source>
        <dbReference type="EMBL" id="KAK9867377.1"/>
    </source>
</evidence>
<feature type="coiled-coil region" evidence="1">
    <location>
        <begin position="79"/>
        <end position="113"/>
    </location>
</feature>
<dbReference type="GO" id="GO:0005634">
    <property type="term" value="C:nucleus"/>
    <property type="evidence" value="ECO:0007669"/>
    <property type="project" value="TreeGrafter"/>
</dbReference>
<evidence type="ECO:0000313" key="4">
    <source>
        <dbReference type="Proteomes" id="UP001485043"/>
    </source>
</evidence>
<proteinExistence type="predicted"/>
<keyword evidence="4" id="KW-1185">Reference proteome</keyword>
<dbReference type="PANTHER" id="PTHR31010">
    <property type="entry name" value="RAN-SPECIFIC GTPASE-ACTIVATING PROTEIN 30-RELATED"/>
    <property type="match status" value="1"/>
</dbReference>
<protein>
    <submittedName>
        <fullName evidence="3">Uncharacterized protein</fullName>
    </submittedName>
</protein>
<dbReference type="AlphaFoldDB" id="A0AAW1TFN8"/>
<dbReference type="Proteomes" id="UP001485043">
    <property type="component" value="Unassembled WGS sequence"/>
</dbReference>
<accession>A0AAW1TFN8</accession>
<reference evidence="3 4" key="1">
    <citation type="journal article" date="2024" name="Nat. Commun.">
        <title>Phylogenomics reveals the evolutionary origins of lichenization in chlorophyte algae.</title>
        <authorList>
            <person name="Puginier C."/>
            <person name="Libourel C."/>
            <person name="Otte J."/>
            <person name="Skaloud P."/>
            <person name="Haon M."/>
            <person name="Grisel S."/>
            <person name="Petersen M."/>
            <person name="Berrin J.G."/>
            <person name="Delaux P.M."/>
            <person name="Dal Grande F."/>
            <person name="Keller J."/>
        </authorList>
    </citation>
    <scope>NUCLEOTIDE SEQUENCE [LARGE SCALE GENOMIC DNA]</scope>
    <source>
        <strain evidence="3 4">SAG 2523</strain>
    </source>
</reference>
<dbReference type="GO" id="GO:0030695">
    <property type="term" value="F:GTPase regulator activity"/>
    <property type="evidence" value="ECO:0007669"/>
    <property type="project" value="TreeGrafter"/>
</dbReference>
<name>A0AAW1TFN8_9CHLO</name>
<feature type="region of interest" description="Disordered" evidence="2">
    <location>
        <begin position="464"/>
        <end position="501"/>
    </location>
</feature>
<comment type="caution">
    <text evidence="3">The sequence shown here is derived from an EMBL/GenBank/DDBJ whole genome shotgun (WGS) entry which is preliminary data.</text>
</comment>
<feature type="compositionally biased region" description="Polar residues" evidence="2">
    <location>
        <begin position="313"/>
        <end position="345"/>
    </location>
</feature>
<organism evidence="3 4">
    <name type="scientific">Apatococcus fuscideae</name>
    <dbReference type="NCBI Taxonomy" id="2026836"/>
    <lineage>
        <taxon>Eukaryota</taxon>
        <taxon>Viridiplantae</taxon>
        <taxon>Chlorophyta</taxon>
        <taxon>core chlorophytes</taxon>
        <taxon>Trebouxiophyceae</taxon>
        <taxon>Chlorellales</taxon>
        <taxon>Chlorellaceae</taxon>
        <taxon>Apatococcus</taxon>
    </lineage>
</organism>
<evidence type="ECO:0000256" key="2">
    <source>
        <dbReference type="SAM" id="MobiDB-lite"/>
    </source>
</evidence>
<dbReference type="EMBL" id="JALJOV010000091">
    <property type="protein sequence ID" value="KAK9867377.1"/>
    <property type="molecule type" value="Genomic_DNA"/>
</dbReference>
<gene>
    <name evidence="3" type="ORF">WJX84_009038</name>
</gene>
<keyword evidence="1" id="KW-0175">Coiled coil</keyword>
<dbReference type="GO" id="GO:0005737">
    <property type="term" value="C:cytoplasm"/>
    <property type="evidence" value="ECO:0007669"/>
    <property type="project" value="TreeGrafter"/>
</dbReference>
<dbReference type="InterPro" id="IPR008812">
    <property type="entry name" value="Ran_GTP-bd-rel"/>
</dbReference>
<sequence length="501" mass="53731">MALALASPLAFQAASIVAKHAFGQVSSRSIKGLTEVISKRFKGNLELVRLRDQLELKLAVLSLPLEICIQKAVRGYSALQASLEEVLEVIRQVELLEEELRSQEMTLARGESSPSRVTSSAQATLLLQTLIQRLDNIIPYLSLSISAVGLAELGAPELSPSRLMQASNRLRSASTQAAQPVFRLPSVAWHSQTVAAASGKDTRPMQTCFLLSSIALQRSSSPLPVELPGEEPEVSSAPSAAPSGCVYSLHVQQDLEDGTYHDDEEVAGSLALPLHQLRAVSWSTMHSLNLGDNDHSPVLLLDIDPAGGPVAQRSPSCSMQMSNARSSSQTPSATTPRSQQPSQLSGDARAEPRTPASQGKLMRYGVQCSSARPDNEDETEPTAPQDSGIASWQILSQLEYLLRLCLLELQEGVSHDQIGDERIRMAFLQAPAERPTSRTPQASISLSQARSDVTHAAGLGHFTSIHSRSMSRSGAEDDTSSVARDLGRMGLGFGSPVHPSS</sequence>